<accession>A0ABU5U3G3</accession>
<organism evidence="1 2">
    <name type="scientific">Limnoraphis robusta CCNP1315</name>
    <dbReference type="NCBI Taxonomy" id="3110306"/>
    <lineage>
        <taxon>Bacteria</taxon>
        <taxon>Bacillati</taxon>
        <taxon>Cyanobacteriota</taxon>
        <taxon>Cyanophyceae</taxon>
        <taxon>Oscillatoriophycideae</taxon>
        <taxon>Oscillatoriales</taxon>
        <taxon>Sirenicapillariaceae</taxon>
        <taxon>Limnoraphis</taxon>
    </lineage>
</organism>
<keyword evidence="2" id="KW-1185">Reference proteome</keyword>
<reference evidence="1 2" key="1">
    <citation type="submission" date="2023-12" db="EMBL/GenBank/DDBJ databases">
        <title>Baltic Sea Cyanobacteria.</title>
        <authorList>
            <person name="Delbaje E."/>
            <person name="Fewer D.P."/>
            <person name="Shishido T.K."/>
        </authorList>
    </citation>
    <scope>NUCLEOTIDE SEQUENCE [LARGE SCALE GENOMIC DNA]</scope>
    <source>
        <strain evidence="1 2">CCNP 1315</strain>
    </source>
</reference>
<dbReference type="RefSeq" id="WP_323273559.1">
    <property type="nucleotide sequence ID" value="NZ_JAYGHT010000087.1"/>
</dbReference>
<sequence>MLQIKCQGRLGDTQKRVAKSLKGNEKPVSLDGFNPQLSQDVMIPWEAV</sequence>
<protein>
    <submittedName>
        <fullName evidence="1">Uncharacterized protein</fullName>
    </submittedName>
</protein>
<comment type="caution">
    <text evidence="1">The sequence shown here is derived from an EMBL/GenBank/DDBJ whole genome shotgun (WGS) entry which is preliminary data.</text>
</comment>
<proteinExistence type="predicted"/>
<name>A0ABU5U3G3_9CYAN</name>
<evidence type="ECO:0000313" key="2">
    <source>
        <dbReference type="Proteomes" id="UP001301728"/>
    </source>
</evidence>
<dbReference type="EMBL" id="JAYGHT010000087">
    <property type="protein sequence ID" value="MEA5520648.1"/>
    <property type="molecule type" value="Genomic_DNA"/>
</dbReference>
<dbReference type="Proteomes" id="UP001301728">
    <property type="component" value="Unassembled WGS sequence"/>
</dbReference>
<evidence type="ECO:0000313" key="1">
    <source>
        <dbReference type="EMBL" id="MEA5520648.1"/>
    </source>
</evidence>
<gene>
    <name evidence="1" type="ORF">VB854_17030</name>
</gene>